<dbReference type="PANTHER" id="PTHR23407:SF1">
    <property type="entry name" value="5-FORMYLTETRAHYDROFOLATE CYCLO-LIGASE"/>
    <property type="match status" value="1"/>
</dbReference>
<dbReference type="GO" id="GO:0030272">
    <property type="term" value="F:5-formyltetrahydrofolate cyclo-ligase activity"/>
    <property type="evidence" value="ECO:0007669"/>
    <property type="project" value="UniProtKB-EC"/>
</dbReference>
<dbReference type="GO" id="GO:0009396">
    <property type="term" value="P:folic acid-containing compound biosynthetic process"/>
    <property type="evidence" value="ECO:0007669"/>
    <property type="project" value="TreeGrafter"/>
</dbReference>
<comment type="catalytic activity">
    <reaction evidence="5">
        <text>(6S)-5-formyl-5,6,7,8-tetrahydrofolate + ATP = (6R)-5,10-methenyltetrahydrofolate + ADP + phosphate</text>
        <dbReference type="Rhea" id="RHEA:10488"/>
        <dbReference type="ChEBI" id="CHEBI:30616"/>
        <dbReference type="ChEBI" id="CHEBI:43474"/>
        <dbReference type="ChEBI" id="CHEBI:57455"/>
        <dbReference type="ChEBI" id="CHEBI:57457"/>
        <dbReference type="ChEBI" id="CHEBI:456216"/>
        <dbReference type="EC" id="6.3.3.2"/>
    </reaction>
</comment>
<accession>A0A0G3H2K2</accession>
<dbReference type="OrthoDB" id="3242798at2"/>
<evidence type="ECO:0000313" key="6">
    <source>
        <dbReference type="EMBL" id="AKK05342.1"/>
    </source>
</evidence>
<dbReference type="SUPFAM" id="SSF100950">
    <property type="entry name" value="NagB/RpiA/CoA transferase-like"/>
    <property type="match status" value="1"/>
</dbReference>
<feature type="binding site" evidence="4">
    <location>
        <begin position="10"/>
        <end position="14"/>
    </location>
    <ligand>
        <name>ATP</name>
        <dbReference type="ChEBI" id="CHEBI:30616"/>
    </ligand>
</feature>
<dbReference type="KEGG" id="cmv:CMUST_05020"/>
<evidence type="ECO:0000256" key="3">
    <source>
        <dbReference type="ARBA" id="ARBA00022840"/>
    </source>
</evidence>
<evidence type="ECO:0000256" key="5">
    <source>
        <dbReference type="RuleBase" id="RU361279"/>
    </source>
</evidence>
<keyword evidence="5" id="KW-0460">Magnesium</keyword>
<dbReference type="Gene3D" id="3.40.50.10420">
    <property type="entry name" value="NagB/RpiA/CoA transferase-like"/>
    <property type="match status" value="1"/>
</dbReference>
<keyword evidence="2 4" id="KW-0547">Nucleotide-binding</keyword>
<comment type="cofactor">
    <cofactor evidence="5">
        <name>Mg(2+)</name>
        <dbReference type="ChEBI" id="CHEBI:18420"/>
    </cofactor>
</comment>
<dbReference type="AlphaFoldDB" id="A0A0G3H2K2"/>
<evidence type="ECO:0000256" key="4">
    <source>
        <dbReference type="PIRSR" id="PIRSR006806-1"/>
    </source>
</evidence>
<name>A0A0G3H2K2_9CORY</name>
<keyword evidence="3 4" id="KW-0067">ATP-binding</keyword>
<dbReference type="Pfam" id="PF01812">
    <property type="entry name" value="5-FTHF_cyc-lig"/>
    <property type="match status" value="1"/>
</dbReference>
<dbReference type="PATRIC" id="fig|571915.4.peg.1064"/>
<dbReference type="InterPro" id="IPR024185">
    <property type="entry name" value="FTHF_cligase-like_sf"/>
</dbReference>
<dbReference type="EMBL" id="CP011542">
    <property type="protein sequence ID" value="AKK05342.1"/>
    <property type="molecule type" value="Genomic_DNA"/>
</dbReference>
<organism evidence="6 7">
    <name type="scientific">Corynebacterium mustelae</name>
    <dbReference type="NCBI Taxonomy" id="571915"/>
    <lineage>
        <taxon>Bacteria</taxon>
        <taxon>Bacillati</taxon>
        <taxon>Actinomycetota</taxon>
        <taxon>Actinomycetes</taxon>
        <taxon>Mycobacteriales</taxon>
        <taxon>Corynebacteriaceae</taxon>
        <taxon>Corynebacterium</taxon>
    </lineage>
</organism>
<keyword evidence="7" id="KW-1185">Reference proteome</keyword>
<proteinExistence type="inferred from homology"/>
<gene>
    <name evidence="6" type="ORF">CMUST_05020</name>
</gene>
<evidence type="ECO:0000256" key="1">
    <source>
        <dbReference type="ARBA" id="ARBA00010638"/>
    </source>
</evidence>
<dbReference type="InterPro" id="IPR037171">
    <property type="entry name" value="NagB/RpiA_transferase-like"/>
</dbReference>
<reference evidence="6 7" key="1">
    <citation type="journal article" date="2015" name="Genome Announc.">
        <title>Complete Genome Sequence of the Type Strain Corynebacterium mustelae DSM 45274, Isolated from Various Tissues of a Male Ferret with Lethal Sepsis.</title>
        <authorList>
            <person name="Ruckert C."/>
            <person name="Eimer J."/>
            <person name="Winkler A."/>
            <person name="Tauch A."/>
        </authorList>
    </citation>
    <scope>NUCLEOTIDE SEQUENCE [LARGE SCALE GENOMIC DNA]</scope>
    <source>
        <strain evidence="6 7">DSM 45274</strain>
    </source>
</reference>
<evidence type="ECO:0000313" key="7">
    <source>
        <dbReference type="Proteomes" id="UP000035199"/>
    </source>
</evidence>
<evidence type="ECO:0000256" key="2">
    <source>
        <dbReference type="ARBA" id="ARBA00022741"/>
    </source>
</evidence>
<dbReference type="InterPro" id="IPR002698">
    <property type="entry name" value="FTHF_cligase"/>
</dbReference>
<dbReference type="STRING" id="571915.CMUST_05020"/>
<dbReference type="PIRSF" id="PIRSF006806">
    <property type="entry name" value="FTHF_cligase"/>
    <property type="match status" value="1"/>
</dbReference>
<dbReference type="PANTHER" id="PTHR23407">
    <property type="entry name" value="ATPASE INHIBITOR/5-FORMYLTETRAHYDROFOLATE CYCLO-LIGASE"/>
    <property type="match status" value="1"/>
</dbReference>
<dbReference type="NCBIfam" id="TIGR02727">
    <property type="entry name" value="MTHFS_bact"/>
    <property type="match status" value="1"/>
</dbReference>
<reference evidence="7" key="2">
    <citation type="submission" date="2015-05" db="EMBL/GenBank/DDBJ databases">
        <title>Complete genome sequence of Corynebacterium mustelae DSM 45274, isolated from various tissues of a male ferret with lethal sepsis.</title>
        <authorList>
            <person name="Ruckert C."/>
            <person name="Albersmeier A."/>
            <person name="Winkler A."/>
            <person name="Tauch A."/>
        </authorList>
    </citation>
    <scope>NUCLEOTIDE SEQUENCE [LARGE SCALE GENOMIC DNA]</scope>
    <source>
        <strain evidence="7">DSM 45274</strain>
    </source>
</reference>
<dbReference type="GO" id="GO:0035999">
    <property type="term" value="P:tetrahydrofolate interconversion"/>
    <property type="evidence" value="ECO:0007669"/>
    <property type="project" value="TreeGrafter"/>
</dbReference>
<feature type="binding site" evidence="4">
    <location>
        <position position="56"/>
    </location>
    <ligand>
        <name>substrate</name>
    </ligand>
</feature>
<feature type="binding site" evidence="4">
    <location>
        <position position="61"/>
    </location>
    <ligand>
        <name>substrate</name>
    </ligand>
</feature>
<keyword evidence="6" id="KW-0436">Ligase</keyword>
<comment type="similarity">
    <text evidence="1 5">Belongs to the 5-formyltetrahydrofolate cyclo-ligase family.</text>
</comment>
<sequence length="196" mass="21262">MRLADVPERKSALRSRIRESRKKITPELKGRRDSKLSERTVALISALPHSRVAAFVPMPSEPGGDFFLPAVACACKELWLPVCYPKGQLRWGQYTGPESLRPGKFGILEPITPTADSAALSALDAVFVPALAIDEAGFRLGQGAGYYDRAMADFSGLLVAVVYAHEVLPVGEVPTQQHDIKCSAIITDEGTIWVGE</sequence>
<feature type="binding site" evidence="4">
    <location>
        <begin position="139"/>
        <end position="147"/>
    </location>
    <ligand>
        <name>ATP</name>
        <dbReference type="ChEBI" id="CHEBI:30616"/>
    </ligand>
</feature>
<dbReference type="RefSeq" id="WP_052844538.1">
    <property type="nucleotide sequence ID" value="NZ_CP011542.1"/>
</dbReference>
<dbReference type="EC" id="6.3.3.2" evidence="5"/>
<dbReference type="GO" id="GO:0046872">
    <property type="term" value="F:metal ion binding"/>
    <property type="evidence" value="ECO:0007669"/>
    <property type="project" value="UniProtKB-KW"/>
</dbReference>
<dbReference type="Proteomes" id="UP000035199">
    <property type="component" value="Chromosome"/>
</dbReference>
<dbReference type="GO" id="GO:0005524">
    <property type="term" value="F:ATP binding"/>
    <property type="evidence" value="ECO:0007669"/>
    <property type="project" value="UniProtKB-KW"/>
</dbReference>
<protein>
    <recommendedName>
        <fullName evidence="5">5-formyltetrahydrofolate cyclo-ligase</fullName>
        <ecNumber evidence="5">6.3.3.2</ecNumber>
    </recommendedName>
</protein>
<keyword evidence="5" id="KW-0479">Metal-binding</keyword>